<name>A0A4P6LT20_9FIRM</name>
<dbReference type="InterPro" id="IPR050739">
    <property type="entry name" value="MFP"/>
</dbReference>
<dbReference type="EMBL" id="CP035945">
    <property type="protein sequence ID" value="QBE94825.1"/>
    <property type="molecule type" value="Genomic_DNA"/>
</dbReference>
<feature type="domain" description="CzcB-like barrel-sandwich hybrid" evidence="3">
    <location>
        <begin position="71"/>
        <end position="485"/>
    </location>
</feature>
<dbReference type="KEGG" id="bpro:PMF13cell1_00318"/>
<dbReference type="PRINTS" id="PR01490">
    <property type="entry name" value="RTXTOXIND"/>
</dbReference>
<keyword evidence="2" id="KW-0812">Transmembrane</keyword>
<evidence type="ECO:0000313" key="4">
    <source>
        <dbReference type="EMBL" id="QBE94825.1"/>
    </source>
</evidence>
<reference evidence="4 5" key="1">
    <citation type="submission" date="2019-01" db="EMBL/GenBank/DDBJ databases">
        <title>PMF-metabolizing Aryl O-demethylase.</title>
        <authorList>
            <person name="Kim M."/>
        </authorList>
    </citation>
    <scope>NUCLEOTIDE SEQUENCE [LARGE SCALE GENOMIC DNA]</scope>
    <source>
        <strain evidence="4 5">PMF1</strain>
    </source>
</reference>
<dbReference type="Gene3D" id="1.10.287.620">
    <property type="entry name" value="Helix Hairpins"/>
    <property type="match status" value="1"/>
</dbReference>
<protein>
    <submittedName>
        <fullName evidence="4">Chromosome partition protein Smc</fullName>
    </submittedName>
</protein>
<dbReference type="InterPro" id="IPR022275">
    <property type="entry name" value="NHPM_bacteriocin_SS_HylD"/>
</dbReference>
<accession>A0A4P6LT20</accession>
<organism evidence="4 5">
    <name type="scientific">Blautia producta</name>
    <dbReference type="NCBI Taxonomy" id="33035"/>
    <lineage>
        <taxon>Bacteria</taxon>
        <taxon>Bacillati</taxon>
        <taxon>Bacillota</taxon>
        <taxon>Clostridia</taxon>
        <taxon>Lachnospirales</taxon>
        <taxon>Lachnospiraceae</taxon>
        <taxon>Blautia</taxon>
    </lineage>
</organism>
<gene>
    <name evidence="4" type="primary">smc_2</name>
    <name evidence="4" type="ORF">PMF13cell1_00318</name>
</gene>
<dbReference type="Proteomes" id="UP000289794">
    <property type="component" value="Chromosome"/>
</dbReference>
<evidence type="ECO:0000313" key="5">
    <source>
        <dbReference type="Proteomes" id="UP000289794"/>
    </source>
</evidence>
<dbReference type="PANTHER" id="PTHR30386:SF28">
    <property type="entry name" value="EXPORTED PROTEIN"/>
    <property type="match status" value="1"/>
</dbReference>
<feature type="coiled-coil region" evidence="1">
    <location>
        <begin position="152"/>
        <end position="186"/>
    </location>
</feature>
<feature type="transmembrane region" description="Helical" evidence="2">
    <location>
        <begin position="29"/>
        <end position="50"/>
    </location>
</feature>
<proteinExistence type="predicted"/>
<dbReference type="PANTHER" id="PTHR30386">
    <property type="entry name" value="MEMBRANE FUSION SUBUNIT OF EMRAB-TOLC MULTIDRUG EFFLUX PUMP"/>
    <property type="match status" value="1"/>
</dbReference>
<dbReference type="Gene3D" id="2.40.50.100">
    <property type="match status" value="1"/>
</dbReference>
<sequence>MSDLFRKSALDKLSSPDQLDRAVVITPPAFWIALLGGVLIVAGAVTWGILGRLPVNVEAKGIYLSGEGTGSIYSEVTGIVTEVKVSNGEDVKKGDVIAYVGSGDVAEDVKLLGGRIEAVNKVTLNSKNDVSTADNKALIDIKREVTALQTTYDQNENTLAVKESRLAEEEKKTSELKAQADSAKGSYYADMGGTQGSAEQLNYAESQTTLATAKQYYESAYATYQQAQLEVQTAQGVYQTTQEKYNEIVSGLSSLETSYKQCQSDVNNQSAYVEQLINQGASEEDIAAQKAVLENLQQALNQASAAYSQGNSNLSAADQALLTAKTSLDTAENACDVAYENVNSYEREMNQAESDFEDAKSAYLSAIDVQDNATKNQNIAGNEYTQANAEYSAQRTIYETLKQEVEALKIQMNQGKEELESKQDEIKDSFDSTKESILSSLKVEFDKNTLQLKKYEILSTQSGIVQEVVSTEGSMVGTGSEIIKVKHGDEDQKEAICYLPVSTGKKITAGMEVMLYPSTVNKQEYGHMTGTVEKVASYITSTTDMMKRLGDDTLAQSFMQQGPVIEVVCSIKEDPETASGYYWSSKKGSEVTMVEGTMLSASIITEKKAPITMVIPYLKEKLTMQKDTDADKSKVSANQ</sequence>
<evidence type="ECO:0000256" key="2">
    <source>
        <dbReference type="SAM" id="Phobius"/>
    </source>
</evidence>
<keyword evidence="1" id="KW-0175">Coiled coil</keyword>
<dbReference type="InterPro" id="IPR058647">
    <property type="entry name" value="BSH_CzcB-like"/>
</dbReference>
<keyword evidence="2" id="KW-1133">Transmembrane helix</keyword>
<evidence type="ECO:0000256" key="1">
    <source>
        <dbReference type="SAM" id="Coils"/>
    </source>
</evidence>
<feature type="coiled-coil region" evidence="1">
    <location>
        <begin position="398"/>
        <end position="425"/>
    </location>
</feature>
<feature type="coiled-coil region" evidence="1">
    <location>
        <begin position="286"/>
        <end position="362"/>
    </location>
</feature>
<dbReference type="AlphaFoldDB" id="A0A4P6LT20"/>
<evidence type="ECO:0000259" key="3">
    <source>
        <dbReference type="Pfam" id="PF25973"/>
    </source>
</evidence>
<keyword evidence="2" id="KW-0472">Membrane</keyword>
<dbReference type="NCBIfam" id="TIGR03794">
    <property type="entry name" value="NHLM_micro_HlyD"/>
    <property type="match status" value="1"/>
</dbReference>
<dbReference type="Pfam" id="PF25973">
    <property type="entry name" value="BSH_CzcB"/>
    <property type="match status" value="1"/>
</dbReference>
<dbReference type="RefSeq" id="WP_165392333.1">
    <property type="nucleotide sequence ID" value="NZ_CP035945.1"/>
</dbReference>